<comment type="catalytic activity">
    <reaction evidence="7 8">
        <text>a 6-O-methyl-2'-deoxyguanosine in DNA + L-cysteinyl-[protein] = S-methyl-L-cysteinyl-[protein] + a 2'-deoxyguanosine in DNA</text>
        <dbReference type="Rhea" id="RHEA:24000"/>
        <dbReference type="Rhea" id="RHEA-COMP:10131"/>
        <dbReference type="Rhea" id="RHEA-COMP:10132"/>
        <dbReference type="Rhea" id="RHEA-COMP:11367"/>
        <dbReference type="Rhea" id="RHEA-COMP:11368"/>
        <dbReference type="ChEBI" id="CHEBI:29950"/>
        <dbReference type="ChEBI" id="CHEBI:82612"/>
        <dbReference type="ChEBI" id="CHEBI:85445"/>
        <dbReference type="ChEBI" id="CHEBI:85448"/>
        <dbReference type="EC" id="2.1.1.63"/>
    </reaction>
</comment>
<dbReference type="InterPro" id="IPR001497">
    <property type="entry name" value="MethylDNA_cys_MeTrfase_AS"/>
</dbReference>
<dbReference type="EC" id="2.1.1.63" evidence="8"/>
<dbReference type="SUPFAM" id="SSF53155">
    <property type="entry name" value="Methylated DNA-protein cysteine methyltransferase domain"/>
    <property type="match status" value="1"/>
</dbReference>
<dbReference type="STRING" id="497964.CfE428DRAFT_6323"/>
<comment type="caution">
    <text evidence="10">The sequence shown here is derived from an EMBL/GenBank/DDBJ whole genome shotgun (WGS) entry which is preliminary data.</text>
</comment>
<comment type="similarity">
    <text evidence="8">Belongs to the MGMT family.</text>
</comment>
<dbReference type="PANTHER" id="PTHR10815">
    <property type="entry name" value="METHYLATED-DNA--PROTEIN-CYSTEINE METHYLTRANSFERASE"/>
    <property type="match status" value="1"/>
</dbReference>
<dbReference type="Pfam" id="PF01035">
    <property type="entry name" value="DNA_binding_1"/>
    <property type="match status" value="1"/>
</dbReference>
<evidence type="ECO:0000256" key="6">
    <source>
        <dbReference type="ARBA" id="ARBA00023204"/>
    </source>
</evidence>
<evidence type="ECO:0000313" key="11">
    <source>
        <dbReference type="Proteomes" id="UP000005824"/>
    </source>
</evidence>
<name>B4DBN2_9BACT</name>
<keyword evidence="3 8" id="KW-0489">Methyltransferase</keyword>
<evidence type="ECO:0000256" key="1">
    <source>
        <dbReference type="ARBA" id="ARBA00001286"/>
    </source>
</evidence>
<dbReference type="GO" id="GO:0005737">
    <property type="term" value="C:cytoplasm"/>
    <property type="evidence" value="ECO:0007669"/>
    <property type="project" value="UniProtKB-SubCell"/>
</dbReference>
<evidence type="ECO:0000256" key="5">
    <source>
        <dbReference type="ARBA" id="ARBA00022763"/>
    </source>
</evidence>
<dbReference type="FunCoup" id="B4DBN2">
    <property type="interactions" value="109"/>
</dbReference>
<comment type="miscellaneous">
    <text evidence="8">This enzyme catalyzes only one turnover and therefore is not strictly catalytic. According to one definition, an enzyme is a biocatalyst that acts repeatedly and over many reaction cycles.</text>
</comment>
<evidence type="ECO:0000256" key="8">
    <source>
        <dbReference type="HAMAP-Rule" id="MF_00772"/>
    </source>
</evidence>
<protein>
    <recommendedName>
        <fullName evidence="8">Methylated-DNA--protein-cysteine methyltransferase</fullName>
        <ecNumber evidence="8">2.1.1.63</ecNumber>
    </recommendedName>
    <alternativeName>
        <fullName evidence="8">6-O-methylguanine-DNA methyltransferase</fullName>
        <shortName evidence="8">MGMT</shortName>
    </alternativeName>
    <alternativeName>
        <fullName evidence="8">O-6-methylguanine-DNA-alkyltransferase</fullName>
    </alternativeName>
</protein>
<dbReference type="GO" id="GO:0003908">
    <property type="term" value="F:methylated-DNA-[protein]-cysteine S-methyltransferase activity"/>
    <property type="evidence" value="ECO:0007669"/>
    <property type="project" value="UniProtKB-UniRule"/>
</dbReference>
<dbReference type="InterPro" id="IPR036631">
    <property type="entry name" value="MGMT_N_sf"/>
</dbReference>
<dbReference type="NCBIfam" id="TIGR00589">
    <property type="entry name" value="ogt"/>
    <property type="match status" value="1"/>
</dbReference>
<dbReference type="EMBL" id="ABVL01000039">
    <property type="protein sequence ID" value="EDY16134.1"/>
    <property type="molecule type" value="Genomic_DNA"/>
</dbReference>
<organism evidence="10 11">
    <name type="scientific">Chthoniobacter flavus Ellin428</name>
    <dbReference type="NCBI Taxonomy" id="497964"/>
    <lineage>
        <taxon>Bacteria</taxon>
        <taxon>Pseudomonadati</taxon>
        <taxon>Verrucomicrobiota</taxon>
        <taxon>Spartobacteria</taxon>
        <taxon>Chthoniobacterales</taxon>
        <taxon>Chthoniobacteraceae</taxon>
        <taxon>Chthoniobacter</taxon>
    </lineage>
</organism>
<dbReference type="PANTHER" id="PTHR10815:SF5">
    <property type="entry name" value="METHYLATED-DNA--PROTEIN-CYSTEINE METHYLTRANSFERASE"/>
    <property type="match status" value="1"/>
</dbReference>
<reference evidence="10 11" key="1">
    <citation type="journal article" date="2011" name="J. Bacteriol.">
        <title>Genome sequence of Chthoniobacter flavus Ellin428, an aerobic heterotrophic soil bacterium.</title>
        <authorList>
            <person name="Kant R."/>
            <person name="van Passel M.W."/>
            <person name="Palva A."/>
            <person name="Lucas S."/>
            <person name="Lapidus A."/>
            <person name="Glavina Del Rio T."/>
            <person name="Dalin E."/>
            <person name="Tice H."/>
            <person name="Bruce D."/>
            <person name="Goodwin L."/>
            <person name="Pitluck S."/>
            <person name="Larimer F.W."/>
            <person name="Land M.L."/>
            <person name="Hauser L."/>
            <person name="Sangwan P."/>
            <person name="de Vos W.M."/>
            <person name="Janssen P.H."/>
            <person name="Smidt H."/>
        </authorList>
    </citation>
    <scope>NUCLEOTIDE SEQUENCE [LARGE SCALE GENOMIC DNA]</scope>
    <source>
        <strain evidence="10 11">Ellin428</strain>
    </source>
</reference>
<sequence length="176" mass="19119">MHLLLEQRTSPMGPLMVVTDRDGVLRALEFGDHEDRLRRLLRDHYGDYTLEKGAAPALITKALDAYFRGDIDALNQVQTSTAGTPFQREVWKALRTIPAGTTISYGQLAAQIGRPSASRAVGAANGANPIPIVVPCHRVIGANGTLTGFGGGLPRKQWLLEHERRYAAVTSGESFL</sequence>
<dbReference type="Gene3D" id="1.10.10.10">
    <property type="entry name" value="Winged helix-like DNA-binding domain superfamily/Winged helix DNA-binding domain"/>
    <property type="match status" value="1"/>
</dbReference>
<feature type="domain" description="Methylated-DNA-[protein]-cysteine S-methyltransferase DNA binding" evidence="9">
    <location>
        <begin position="85"/>
        <end position="164"/>
    </location>
</feature>
<comment type="subcellular location">
    <subcellularLocation>
        <location evidence="8">Cytoplasm</location>
    </subcellularLocation>
</comment>
<dbReference type="CDD" id="cd06445">
    <property type="entry name" value="ATase"/>
    <property type="match status" value="1"/>
</dbReference>
<evidence type="ECO:0000256" key="4">
    <source>
        <dbReference type="ARBA" id="ARBA00022679"/>
    </source>
</evidence>
<dbReference type="Proteomes" id="UP000005824">
    <property type="component" value="Unassembled WGS sequence"/>
</dbReference>
<dbReference type="FunFam" id="1.10.10.10:FF:000337">
    <property type="entry name" value="Methylated-DNA--protein-cysteine methyltransferase"/>
    <property type="match status" value="1"/>
</dbReference>
<dbReference type="SUPFAM" id="SSF46767">
    <property type="entry name" value="Methylated DNA-protein cysteine methyltransferase, C-terminal domain"/>
    <property type="match status" value="1"/>
</dbReference>
<comment type="function">
    <text evidence="8">Involved in the cellular defense against the biological effects of O6-methylguanine (O6-MeG) and O4-methylthymine (O4-MeT) in DNA. Repairs the methylated nucleobase in DNA by stoichiometrically transferring the methyl group to a cysteine residue in the enzyme. This is a suicide reaction: the enzyme is irreversibly inactivated.</text>
</comment>
<gene>
    <name evidence="10" type="ORF">CfE428DRAFT_6323</name>
</gene>
<dbReference type="HAMAP" id="MF_00772">
    <property type="entry name" value="OGT"/>
    <property type="match status" value="1"/>
</dbReference>
<keyword evidence="6 8" id="KW-0234">DNA repair</keyword>
<dbReference type="NCBIfam" id="NF007626">
    <property type="entry name" value="PRK10286.1"/>
    <property type="match status" value="1"/>
</dbReference>
<dbReference type="InterPro" id="IPR036388">
    <property type="entry name" value="WH-like_DNA-bd_sf"/>
</dbReference>
<dbReference type="InterPro" id="IPR036217">
    <property type="entry name" value="MethylDNA_cys_MeTrfase_DNAb"/>
</dbReference>
<comment type="catalytic activity">
    <reaction evidence="1 8">
        <text>a 4-O-methyl-thymidine in DNA + L-cysteinyl-[protein] = a thymidine in DNA + S-methyl-L-cysteinyl-[protein]</text>
        <dbReference type="Rhea" id="RHEA:53428"/>
        <dbReference type="Rhea" id="RHEA-COMP:10131"/>
        <dbReference type="Rhea" id="RHEA-COMP:10132"/>
        <dbReference type="Rhea" id="RHEA-COMP:13555"/>
        <dbReference type="Rhea" id="RHEA-COMP:13556"/>
        <dbReference type="ChEBI" id="CHEBI:29950"/>
        <dbReference type="ChEBI" id="CHEBI:82612"/>
        <dbReference type="ChEBI" id="CHEBI:137386"/>
        <dbReference type="ChEBI" id="CHEBI:137387"/>
        <dbReference type="EC" id="2.1.1.63"/>
    </reaction>
</comment>
<dbReference type="GO" id="GO:0006307">
    <property type="term" value="P:DNA alkylation repair"/>
    <property type="evidence" value="ECO:0007669"/>
    <property type="project" value="UniProtKB-UniRule"/>
</dbReference>
<dbReference type="eggNOG" id="COG0350">
    <property type="taxonomic scope" value="Bacteria"/>
</dbReference>
<proteinExistence type="inferred from homology"/>
<keyword evidence="4 8" id="KW-0808">Transferase</keyword>
<keyword evidence="5 8" id="KW-0227">DNA damage</keyword>
<dbReference type="InterPro" id="IPR023546">
    <property type="entry name" value="MGMT"/>
</dbReference>
<keyword evidence="11" id="KW-1185">Reference proteome</keyword>
<evidence type="ECO:0000256" key="3">
    <source>
        <dbReference type="ARBA" id="ARBA00022603"/>
    </source>
</evidence>
<dbReference type="InterPro" id="IPR014048">
    <property type="entry name" value="MethylDNA_cys_MeTrfase_DNA-bd"/>
</dbReference>
<dbReference type="PROSITE" id="PS00374">
    <property type="entry name" value="MGMT"/>
    <property type="match status" value="1"/>
</dbReference>
<evidence type="ECO:0000259" key="9">
    <source>
        <dbReference type="Pfam" id="PF01035"/>
    </source>
</evidence>
<keyword evidence="2 8" id="KW-0963">Cytoplasm</keyword>
<dbReference type="InParanoid" id="B4DBN2"/>
<feature type="active site" description="Nucleophile; methyl group acceptor" evidence="8">
    <location>
        <position position="136"/>
    </location>
</feature>
<evidence type="ECO:0000256" key="7">
    <source>
        <dbReference type="ARBA" id="ARBA00049348"/>
    </source>
</evidence>
<dbReference type="AlphaFoldDB" id="B4DBN2"/>
<dbReference type="GO" id="GO:0032259">
    <property type="term" value="P:methylation"/>
    <property type="evidence" value="ECO:0007669"/>
    <property type="project" value="UniProtKB-KW"/>
</dbReference>
<evidence type="ECO:0000256" key="2">
    <source>
        <dbReference type="ARBA" id="ARBA00022490"/>
    </source>
</evidence>
<dbReference type="RefSeq" id="WP_006983641.1">
    <property type="nucleotide sequence ID" value="NZ_ABVL01000039.1"/>
</dbReference>
<accession>B4DBN2</accession>
<evidence type="ECO:0000313" key="10">
    <source>
        <dbReference type="EMBL" id="EDY16134.1"/>
    </source>
</evidence>